<dbReference type="Proteomes" id="UP000011867">
    <property type="component" value="Chromosome"/>
</dbReference>
<dbReference type="InterPro" id="IPR055541">
    <property type="entry name" value="DUF7117"/>
</dbReference>
<dbReference type="Pfam" id="PF23430">
    <property type="entry name" value="DUF7117"/>
    <property type="match status" value="1"/>
</dbReference>
<reference evidence="1 2" key="1">
    <citation type="journal article" date="2013" name="Genome Announc.">
        <title>Genome of the haloarchaeon Natronomonas moolapensis, a neutrophilic member of a previously haloalkaliphilic genus.</title>
        <authorList>
            <person name="Dyall-Smith M.L."/>
            <person name="Pfeiffer F."/>
            <person name="Oberwinkler T."/>
            <person name="Klee K."/>
            <person name="Rampp M."/>
            <person name="Palm P."/>
            <person name="Gross K."/>
            <person name="Schuster S.C."/>
            <person name="Oesterhelt D."/>
        </authorList>
    </citation>
    <scope>NUCLEOTIDE SEQUENCE [LARGE SCALE GENOMIC DNA]</scope>
    <source>
        <strain evidence="2">DSM 18674 / JCM 14361 / 8.8.11</strain>
    </source>
</reference>
<name>M1Y3X5_NATM8</name>
<evidence type="ECO:0008006" key="3">
    <source>
        <dbReference type="Google" id="ProtNLM"/>
    </source>
</evidence>
<accession>M1Y3X5</accession>
<organism evidence="1 2">
    <name type="scientific">Natronomonas moolapensis (strain DSM 18674 / CECT 7526 / JCM 14361 / 8.8.11)</name>
    <dbReference type="NCBI Taxonomy" id="268739"/>
    <lineage>
        <taxon>Archaea</taxon>
        <taxon>Methanobacteriati</taxon>
        <taxon>Methanobacteriota</taxon>
        <taxon>Stenosarchaea group</taxon>
        <taxon>Halobacteria</taxon>
        <taxon>Halobacteriales</taxon>
        <taxon>Natronomonadaceae</taxon>
        <taxon>Natronomonas</taxon>
    </lineage>
</organism>
<sequence>MKIRGRRECKACGAQWSYYETGAISCPDCGSAHSVGTDEERALHTATAATLDLTPIRTDIDAEPLERLAERASDRAREFTRGYGFVDAGRLRPLDETYLAAMELKHAAAEIGRRIDVSDDEAWYVTELLRADKGARPAPDSVPKSMRAMRGLAYANAVREYRADLRAYLEEHPDRAVTGALERLSTHLKRVRALDGDVPPRESETLVSAARSLGRYLADGEEGELAVAEERLDSLG</sequence>
<dbReference type="GeneID" id="14652856"/>
<dbReference type="eggNOG" id="arCOG04625">
    <property type="taxonomic scope" value="Archaea"/>
</dbReference>
<protein>
    <recommendedName>
        <fullName evidence="3">TFIIB-type zinc ribbon-containing protein</fullName>
    </recommendedName>
</protein>
<proteinExistence type="predicted"/>
<dbReference type="RefSeq" id="WP_015409976.1">
    <property type="nucleotide sequence ID" value="NC_020388.1"/>
</dbReference>
<dbReference type="OrthoDB" id="341613at2157"/>
<dbReference type="EMBL" id="HF582854">
    <property type="protein sequence ID" value="CCQ37226.1"/>
    <property type="molecule type" value="Genomic_DNA"/>
</dbReference>
<evidence type="ECO:0000313" key="1">
    <source>
        <dbReference type="EMBL" id="CCQ37226.1"/>
    </source>
</evidence>
<dbReference type="KEGG" id="nmo:Nmlp_3084"/>
<keyword evidence="2" id="KW-1185">Reference proteome</keyword>
<dbReference type="AlphaFoldDB" id="M1Y3X5"/>
<evidence type="ECO:0000313" key="2">
    <source>
        <dbReference type="Proteomes" id="UP000011867"/>
    </source>
</evidence>
<dbReference type="HOGENOM" id="CLU_077072_0_0_2"/>
<gene>
    <name evidence="1" type="ordered locus">Nmlp_3084</name>
</gene>
<dbReference type="STRING" id="268739.Nmlp_3084"/>